<name>A0ABQ8USA2_9EUKA</name>
<evidence type="ECO:0000313" key="6">
    <source>
        <dbReference type="Proteomes" id="UP001141327"/>
    </source>
</evidence>
<feature type="domain" description="PSI" evidence="4">
    <location>
        <begin position="179"/>
        <end position="221"/>
    </location>
</feature>
<accession>A0ABQ8USA2</accession>
<keyword evidence="1" id="KW-0325">Glycoprotein</keyword>
<evidence type="ECO:0000256" key="1">
    <source>
        <dbReference type="ARBA" id="ARBA00023180"/>
    </source>
</evidence>
<feature type="domain" description="PSI" evidence="4">
    <location>
        <begin position="122"/>
        <end position="176"/>
    </location>
</feature>
<dbReference type="Proteomes" id="UP001141327">
    <property type="component" value="Unassembled WGS sequence"/>
</dbReference>
<organism evidence="5 6">
    <name type="scientific">Paratrimastix pyriformis</name>
    <dbReference type="NCBI Taxonomy" id="342808"/>
    <lineage>
        <taxon>Eukaryota</taxon>
        <taxon>Metamonada</taxon>
        <taxon>Preaxostyla</taxon>
        <taxon>Paratrimastigidae</taxon>
        <taxon>Paratrimastix</taxon>
    </lineage>
</organism>
<evidence type="ECO:0000256" key="3">
    <source>
        <dbReference type="SAM" id="SignalP"/>
    </source>
</evidence>
<keyword evidence="3" id="KW-0732">Signal</keyword>
<evidence type="ECO:0000259" key="4">
    <source>
        <dbReference type="SMART" id="SM00423"/>
    </source>
</evidence>
<feature type="domain" description="PSI" evidence="4">
    <location>
        <begin position="235"/>
        <end position="271"/>
    </location>
</feature>
<feature type="domain" description="PSI" evidence="4">
    <location>
        <begin position="284"/>
        <end position="331"/>
    </location>
</feature>
<keyword evidence="2" id="KW-1133">Transmembrane helix</keyword>
<sequence length="397" mass="42242">MKLVFFALLAATVLAGCEQNQDCKTCAASGCGWCGATQTCMVANGTCPNCMKTSTASCPASTCSHLTSCAACGTAGCTWCADTNVCRESDSTGAICEQGTANCVKCSRDAKSPCYPTASTSTCSAITDCATCTLNGCGWCPASGKCLDYDHNDRQKPFCGQDKCQSCVHYLPTQCPAKTCSSQTTCRDCSTAGCAWCSSSQTCMEYDPILKQECLPTTPCTKCLKTAPTTCPSDVCSQMTSCSTCSVAGCIWCNTTSQCFEATPDLSEPCSAAQCYYGFTSDCGCSQLSSGCRDCTAFKEEAGGCGWCDLGESLNGTCLFGTLHNHFGKCVSQIPTVTAKWNYTTELCYVKQTLPHWFQGVAFVGMFFLTGTIFGAWFLIIFCNWYRHTRFHSALGA</sequence>
<protein>
    <recommendedName>
        <fullName evidence="4">PSI domain-containing protein</fullName>
    </recommendedName>
</protein>
<feature type="domain" description="PSI" evidence="4">
    <location>
        <begin position="16"/>
        <end position="59"/>
    </location>
</feature>
<gene>
    <name evidence="5" type="ORF">PAPYR_1971</name>
</gene>
<feature type="signal peptide" evidence="3">
    <location>
        <begin position="1"/>
        <end position="15"/>
    </location>
</feature>
<proteinExistence type="predicted"/>
<feature type="chain" id="PRO_5046893478" description="PSI domain-containing protein" evidence="3">
    <location>
        <begin position="16"/>
        <end position="397"/>
    </location>
</feature>
<dbReference type="SMART" id="SM00423">
    <property type="entry name" value="PSI"/>
    <property type="match status" value="6"/>
</dbReference>
<reference evidence="5" key="1">
    <citation type="journal article" date="2022" name="bioRxiv">
        <title>Genomics of Preaxostyla Flagellates Illuminates Evolutionary Transitions and the Path Towards Mitochondrial Loss.</title>
        <authorList>
            <person name="Novak L.V.F."/>
            <person name="Treitli S.C."/>
            <person name="Pyrih J."/>
            <person name="Halakuc P."/>
            <person name="Pipaliya S.V."/>
            <person name="Vacek V."/>
            <person name="Brzon O."/>
            <person name="Soukal P."/>
            <person name="Eme L."/>
            <person name="Dacks J.B."/>
            <person name="Karnkowska A."/>
            <person name="Elias M."/>
            <person name="Hampl V."/>
        </authorList>
    </citation>
    <scope>NUCLEOTIDE SEQUENCE</scope>
    <source>
        <strain evidence="5">RCP-MX</strain>
    </source>
</reference>
<keyword evidence="2" id="KW-0812">Transmembrane</keyword>
<comment type="caution">
    <text evidence="5">The sequence shown here is derived from an EMBL/GenBank/DDBJ whole genome shotgun (WGS) entry which is preliminary data.</text>
</comment>
<evidence type="ECO:0000313" key="5">
    <source>
        <dbReference type="EMBL" id="KAJ4461407.1"/>
    </source>
</evidence>
<keyword evidence="6" id="KW-1185">Reference proteome</keyword>
<feature type="transmembrane region" description="Helical" evidence="2">
    <location>
        <begin position="357"/>
        <end position="382"/>
    </location>
</feature>
<dbReference type="InterPro" id="IPR016201">
    <property type="entry name" value="PSI"/>
</dbReference>
<evidence type="ECO:0000256" key="2">
    <source>
        <dbReference type="SAM" id="Phobius"/>
    </source>
</evidence>
<dbReference type="PROSITE" id="PS51257">
    <property type="entry name" value="PROKAR_LIPOPROTEIN"/>
    <property type="match status" value="1"/>
</dbReference>
<keyword evidence="2" id="KW-0472">Membrane</keyword>
<feature type="domain" description="PSI" evidence="4">
    <location>
        <begin position="62"/>
        <end position="104"/>
    </location>
</feature>
<dbReference type="EMBL" id="JAPMOS010000007">
    <property type="protein sequence ID" value="KAJ4461407.1"/>
    <property type="molecule type" value="Genomic_DNA"/>
</dbReference>